<keyword evidence="1 4" id="KW-0812">Transmembrane</keyword>
<dbReference type="PANTHER" id="PTHR11360">
    <property type="entry name" value="MONOCARBOXYLATE TRANSPORTER"/>
    <property type="match status" value="1"/>
</dbReference>
<feature type="transmembrane region" description="Helical" evidence="4">
    <location>
        <begin position="363"/>
        <end position="387"/>
    </location>
</feature>
<dbReference type="InterPro" id="IPR050327">
    <property type="entry name" value="Proton-linked_MCT"/>
</dbReference>
<feature type="transmembrane region" description="Helical" evidence="4">
    <location>
        <begin position="276"/>
        <end position="299"/>
    </location>
</feature>
<dbReference type="CDD" id="cd17355">
    <property type="entry name" value="MFS_YcxA_like"/>
    <property type="match status" value="1"/>
</dbReference>
<organism evidence="6 7">
    <name type="scientific">Allorhizobium taibaishanense</name>
    <dbReference type="NCBI Taxonomy" id="887144"/>
    <lineage>
        <taxon>Bacteria</taxon>
        <taxon>Pseudomonadati</taxon>
        <taxon>Pseudomonadota</taxon>
        <taxon>Alphaproteobacteria</taxon>
        <taxon>Hyphomicrobiales</taxon>
        <taxon>Rhizobiaceae</taxon>
        <taxon>Rhizobium/Agrobacterium group</taxon>
        <taxon>Allorhizobium</taxon>
    </lineage>
</organism>
<feature type="transmembrane region" description="Helical" evidence="4">
    <location>
        <begin position="175"/>
        <end position="199"/>
    </location>
</feature>
<feature type="transmembrane region" description="Helical" evidence="4">
    <location>
        <begin position="60"/>
        <end position="83"/>
    </location>
</feature>
<keyword evidence="3 4" id="KW-0472">Membrane</keyword>
<sequence>MPELHISPDAKYLSQRGIHYGWVVVATTFLTMMVGASAVGAPGVLIGPLQKEFGWSVAEISAAFAIRFLLFGAVGPFAAAFLGRFGVKRVSLFALLLIAAGVVGSFTMTTLTELFLFWGVVVGLGTGFTAMVLGATVATRWFVAKRGLVIGLLSASVATGQVLFLPAFAALSEAWGWRIALGLLLAMLAVSSVVVLLLMRDRPADVGLLPYGATEVPKPEPEAPSLLATLVAPLRVLGRAVRSGSFWILFGTFFICGATTTGLVQTHLVAICGDFGIAPVTAAGMLAAIGAFNFIGTIGSGWLSDRFDSRWLLFWYYGLRGLSLLYLPYTDFGFYELSLFTLFYGLDWLATVPPTVKLTSEKFGANATIVFGWVFLGHQIGAAMAAWGTGMARSSTPLICPPSTSPGPFAWPLRLQCLRSRNPQQSISRNWLDPLAGRKHHELHPLWKHRSSRLADRAWNCELWNALGAWGHSGGKRKHLQCLC</sequence>
<dbReference type="SUPFAM" id="SSF103473">
    <property type="entry name" value="MFS general substrate transporter"/>
    <property type="match status" value="1"/>
</dbReference>
<dbReference type="EMBL" id="JACIED010000006">
    <property type="protein sequence ID" value="MBB4010094.1"/>
    <property type="molecule type" value="Genomic_DNA"/>
</dbReference>
<evidence type="ECO:0000256" key="2">
    <source>
        <dbReference type="ARBA" id="ARBA00022989"/>
    </source>
</evidence>
<comment type="caution">
    <text evidence="6">The sequence shown here is derived from an EMBL/GenBank/DDBJ whole genome shotgun (WGS) entry which is preliminary data.</text>
</comment>
<accession>A0A7W6HRK3</accession>
<dbReference type="InterPro" id="IPR011701">
    <property type="entry name" value="MFS"/>
</dbReference>
<dbReference type="Proteomes" id="UP000544107">
    <property type="component" value="Unassembled WGS sequence"/>
</dbReference>
<dbReference type="Gene3D" id="1.20.1250.20">
    <property type="entry name" value="MFS general substrate transporter like domains"/>
    <property type="match status" value="2"/>
</dbReference>
<evidence type="ECO:0000256" key="1">
    <source>
        <dbReference type="ARBA" id="ARBA00022692"/>
    </source>
</evidence>
<feature type="transmembrane region" description="Helical" evidence="4">
    <location>
        <begin position="115"/>
        <end position="135"/>
    </location>
</feature>
<feature type="transmembrane region" description="Helical" evidence="4">
    <location>
        <begin position="311"/>
        <end position="329"/>
    </location>
</feature>
<evidence type="ECO:0000259" key="5">
    <source>
        <dbReference type="PROSITE" id="PS50850"/>
    </source>
</evidence>
<feature type="transmembrane region" description="Helical" evidence="4">
    <location>
        <begin position="90"/>
        <end position="109"/>
    </location>
</feature>
<protein>
    <submittedName>
        <fullName evidence="6">MFS family permease</fullName>
    </submittedName>
</protein>
<feature type="transmembrane region" description="Helical" evidence="4">
    <location>
        <begin position="20"/>
        <end position="40"/>
    </location>
</feature>
<dbReference type="AlphaFoldDB" id="A0A7W6HRK3"/>
<dbReference type="InterPro" id="IPR020846">
    <property type="entry name" value="MFS_dom"/>
</dbReference>
<keyword evidence="2 4" id="KW-1133">Transmembrane helix</keyword>
<proteinExistence type="predicted"/>
<dbReference type="PANTHER" id="PTHR11360:SF290">
    <property type="entry name" value="MONOCARBOXYLATE MFS PERMEASE"/>
    <property type="match status" value="1"/>
</dbReference>
<feature type="transmembrane region" description="Helical" evidence="4">
    <location>
        <begin position="244"/>
        <end position="264"/>
    </location>
</feature>
<dbReference type="PROSITE" id="PS50850">
    <property type="entry name" value="MFS"/>
    <property type="match status" value="1"/>
</dbReference>
<evidence type="ECO:0000313" key="7">
    <source>
        <dbReference type="Proteomes" id="UP000544107"/>
    </source>
</evidence>
<evidence type="ECO:0000256" key="3">
    <source>
        <dbReference type="ARBA" id="ARBA00023136"/>
    </source>
</evidence>
<reference evidence="6 7" key="1">
    <citation type="submission" date="2020-08" db="EMBL/GenBank/DDBJ databases">
        <title>Genomic Encyclopedia of Type Strains, Phase IV (KMG-IV): sequencing the most valuable type-strain genomes for metagenomic binning, comparative biology and taxonomic classification.</title>
        <authorList>
            <person name="Goeker M."/>
        </authorList>
    </citation>
    <scope>NUCLEOTIDE SEQUENCE [LARGE SCALE GENOMIC DNA]</scope>
    <source>
        <strain evidence="6 7">DSM 100021</strain>
    </source>
</reference>
<dbReference type="Pfam" id="PF07690">
    <property type="entry name" value="MFS_1"/>
    <property type="match status" value="1"/>
</dbReference>
<evidence type="ECO:0000313" key="6">
    <source>
        <dbReference type="EMBL" id="MBB4010094.1"/>
    </source>
</evidence>
<feature type="domain" description="Major facilitator superfamily (MFS) profile" evidence="5">
    <location>
        <begin position="23"/>
        <end position="484"/>
    </location>
</feature>
<evidence type="ECO:0000256" key="4">
    <source>
        <dbReference type="SAM" id="Phobius"/>
    </source>
</evidence>
<name>A0A7W6HRK3_9HYPH</name>
<dbReference type="GO" id="GO:0022857">
    <property type="term" value="F:transmembrane transporter activity"/>
    <property type="evidence" value="ECO:0007669"/>
    <property type="project" value="InterPro"/>
</dbReference>
<feature type="transmembrane region" description="Helical" evidence="4">
    <location>
        <begin position="147"/>
        <end position="169"/>
    </location>
</feature>
<gene>
    <name evidence="6" type="ORF">GGQ71_004391</name>
</gene>
<dbReference type="InterPro" id="IPR036259">
    <property type="entry name" value="MFS_trans_sf"/>
</dbReference>